<dbReference type="OrthoDB" id="15954at2759"/>
<feature type="compositionally biased region" description="Polar residues" evidence="1">
    <location>
        <begin position="113"/>
        <end position="123"/>
    </location>
</feature>
<sequence length="123" mass="13600">MVFGKKYKHPITSKFPKPEELEADPETKEKKVSADGASPLVSCEKMSKRKFNGTDPGECISLWGADATREHLLFLRNWCKRNCDGMRTEQSECTPGSTNSGDTPACSRRNLPSLVSQTLLPAP</sequence>
<evidence type="ECO:0000256" key="1">
    <source>
        <dbReference type="SAM" id="MobiDB-lite"/>
    </source>
</evidence>
<dbReference type="AlphaFoldDB" id="A0A3N4J8P4"/>
<gene>
    <name evidence="2" type="ORF">L873DRAFT_1821524</name>
</gene>
<dbReference type="Proteomes" id="UP000276215">
    <property type="component" value="Unassembled WGS sequence"/>
</dbReference>
<organism evidence="2 3">
    <name type="scientific">Choiromyces venosus 120613-1</name>
    <dbReference type="NCBI Taxonomy" id="1336337"/>
    <lineage>
        <taxon>Eukaryota</taxon>
        <taxon>Fungi</taxon>
        <taxon>Dikarya</taxon>
        <taxon>Ascomycota</taxon>
        <taxon>Pezizomycotina</taxon>
        <taxon>Pezizomycetes</taxon>
        <taxon>Pezizales</taxon>
        <taxon>Tuberaceae</taxon>
        <taxon>Choiromyces</taxon>
    </lineage>
</organism>
<feature type="compositionally biased region" description="Polar residues" evidence="1">
    <location>
        <begin position="91"/>
        <end position="102"/>
    </location>
</feature>
<dbReference type="Gene3D" id="1.10.730.10">
    <property type="entry name" value="Isoleucyl-tRNA Synthetase, Domain 1"/>
    <property type="match status" value="1"/>
</dbReference>
<protein>
    <submittedName>
        <fullName evidence="2">Uncharacterized protein</fullName>
    </submittedName>
</protein>
<keyword evidence="3" id="KW-1185">Reference proteome</keyword>
<accession>A0A3N4J8P4</accession>
<feature type="compositionally biased region" description="Basic residues" evidence="1">
    <location>
        <begin position="1"/>
        <end position="11"/>
    </location>
</feature>
<evidence type="ECO:0000313" key="3">
    <source>
        <dbReference type="Proteomes" id="UP000276215"/>
    </source>
</evidence>
<name>A0A3N4J8P4_9PEZI</name>
<dbReference type="STRING" id="1336337.A0A3N4J8P4"/>
<feature type="region of interest" description="Disordered" evidence="1">
    <location>
        <begin position="87"/>
        <end position="123"/>
    </location>
</feature>
<dbReference type="SUPFAM" id="SSF52374">
    <property type="entry name" value="Nucleotidylyl transferase"/>
    <property type="match status" value="1"/>
</dbReference>
<reference evidence="2 3" key="1">
    <citation type="journal article" date="2018" name="Nat. Ecol. Evol.">
        <title>Pezizomycetes genomes reveal the molecular basis of ectomycorrhizal truffle lifestyle.</title>
        <authorList>
            <person name="Murat C."/>
            <person name="Payen T."/>
            <person name="Noel B."/>
            <person name="Kuo A."/>
            <person name="Morin E."/>
            <person name="Chen J."/>
            <person name="Kohler A."/>
            <person name="Krizsan K."/>
            <person name="Balestrini R."/>
            <person name="Da Silva C."/>
            <person name="Montanini B."/>
            <person name="Hainaut M."/>
            <person name="Levati E."/>
            <person name="Barry K.W."/>
            <person name="Belfiori B."/>
            <person name="Cichocki N."/>
            <person name="Clum A."/>
            <person name="Dockter R.B."/>
            <person name="Fauchery L."/>
            <person name="Guy J."/>
            <person name="Iotti M."/>
            <person name="Le Tacon F."/>
            <person name="Lindquist E.A."/>
            <person name="Lipzen A."/>
            <person name="Malagnac F."/>
            <person name="Mello A."/>
            <person name="Molinier V."/>
            <person name="Miyauchi S."/>
            <person name="Poulain J."/>
            <person name="Riccioni C."/>
            <person name="Rubini A."/>
            <person name="Sitrit Y."/>
            <person name="Splivallo R."/>
            <person name="Traeger S."/>
            <person name="Wang M."/>
            <person name="Zifcakova L."/>
            <person name="Wipf D."/>
            <person name="Zambonelli A."/>
            <person name="Paolocci F."/>
            <person name="Nowrousian M."/>
            <person name="Ottonello S."/>
            <person name="Baldrian P."/>
            <person name="Spatafora J.W."/>
            <person name="Henrissat B."/>
            <person name="Nagy L.G."/>
            <person name="Aury J.M."/>
            <person name="Wincker P."/>
            <person name="Grigoriev I.V."/>
            <person name="Bonfante P."/>
            <person name="Martin F.M."/>
        </authorList>
    </citation>
    <scope>NUCLEOTIDE SEQUENCE [LARGE SCALE GENOMIC DNA]</scope>
    <source>
        <strain evidence="2 3">120613-1</strain>
    </source>
</reference>
<feature type="region of interest" description="Disordered" evidence="1">
    <location>
        <begin position="1"/>
        <end position="38"/>
    </location>
</feature>
<feature type="compositionally biased region" description="Basic and acidic residues" evidence="1">
    <location>
        <begin position="16"/>
        <end position="33"/>
    </location>
</feature>
<dbReference type="EMBL" id="ML120535">
    <property type="protein sequence ID" value="RPA90184.1"/>
    <property type="molecule type" value="Genomic_DNA"/>
</dbReference>
<evidence type="ECO:0000313" key="2">
    <source>
        <dbReference type="EMBL" id="RPA90184.1"/>
    </source>
</evidence>
<proteinExistence type="predicted"/>